<name>A0AAN8RTS2_9PEZI</name>
<dbReference type="InterPro" id="IPR016169">
    <property type="entry name" value="FAD-bd_PCMH_sub2"/>
</dbReference>
<evidence type="ECO:0000256" key="4">
    <source>
        <dbReference type="ARBA" id="ARBA00023002"/>
    </source>
</evidence>
<evidence type="ECO:0000256" key="1">
    <source>
        <dbReference type="ARBA" id="ARBA00005466"/>
    </source>
</evidence>
<dbReference type="EMBL" id="JAVHJM010000005">
    <property type="protein sequence ID" value="KAK6513872.1"/>
    <property type="molecule type" value="Genomic_DNA"/>
</dbReference>
<dbReference type="InterPro" id="IPR036318">
    <property type="entry name" value="FAD-bd_PCMH-like_sf"/>
</dbReference>
<evidence type="ECO:0000256" key="5">
    <source>
        <dbReference type="SAM" id="SignalP"/>
    </source>
</evidence>
<reference evidence="7 8" key="1">
    <citation type="submission" date="2019-10" db="EMBL/GenBank/DDBJ databases">
        <authorList>
            <person name="Palmer J.M."/>
        </authorList>
    </citation>
    <scope>NUCLEOTIDE SEQUENCE [LARGE SCALE GENOMIC DNA]</scope>
    <source>
        <strain evidence="7 8">TWF506</strain>
    </source>
</reference>
<feature type="domain" description="FAD-binding PCMH-type" evidence="6">
    <location>
        <begin position="137"/>
        <end position="306"/>
    </location>
</feature>
<evidence type="ECO:0000256" key="2">
    <source>
        <dbReference type="ARBA" id="ARBA00022630"/>
    </source>
</evidence>
<accession>A0AAN8RTS2</accession>
<dbReference type="PANTHER" id="PTHR42973:SF54">
    <property type="entry name" value="FAD-BINDING PCMH-TYPE DOMAIN-CONTAINING PROTEIN"/>
    <property type="match status" value="1"/>
</dbReference>
<evidence type="ECO:0000259" key="6">
    <source>
        <dbReference type="PROSITE" id="PS51387"/>
    </source>
</evidence>
<evidence type="ECO:0000313" key="7">
    <source>
        <dbReference type="EMBL" id="KAK6513872.1"/>
    </source>
</evidence>
<dbReference type="Proteomes" id="UP001307849">
    <property type="component" value="Unassembled WGS sequence"/>
</dbReference>
<dbReference type="InterPro" id="IPR016166">
    <property type="entry name" value="FAD-bd_PCMH"/>
</dbReference>
<sequence>MVRLSIIALGLLYALSNTLGVVADTATLTDPAIDGTISVGFSNVNITAILAEAEKELGVNGTVTDNLPDDSYGAPGTTITTRDLEKLQELRKRTSGTGIFGAIACLSLKLLFSSKTATVGTPNYNAWNNPSFWSATTYMTPTCVFRPTSALDVSLALRVILLTQADFNVVGGGHSAIKGWANTEDGVLIVLSGLTGVNIKTGYVEVGAGERWGNVFTELDKKKLMALGGRMSTVGVPGLVLGGGISYLTNQHGFVADQVENFQVVLANGYVVSANKYLNPDLFRALKGGSSNFGIVTRIDLRTWPCPHGVYSGQLYFNDRSEYPKIFDAVYNYHTVGALSDTQTHLISAFVYVQIPGIGGLHMGAFTAFRNLSAPISATNPGPGTALAEIVHLNPTVRDASTLQVRPYGTQAIELGAGDAPGLRQDMRDFSVYANRALYEELFLLWESVMIPKHGNKAGFMGTIAFQPITTTAVAAGVARGGNSLGLEGNTKTMAIINLTHQWADPKDDTEILKSLDELLGLAIALAKAKNSYHPYYYLNYARKQDNPIGSYGTAAVNRLKGVSRFYDPCRVFQDRVSGGFKIPGL</sequence>
<feature type="signal peptide" evidence="5">
    <location>
        <begin position="1"/>
        <end position="20"/>
    </location>
</feature>
<organism evidence="7 8">
    <name type="scientific">Arthrobotrys conoides</name>
    <dbReference type="NCBI Taxonomy" id="74498"/>
    <lineage>
        <taxon>Eukaryota</taxon>
        <taxon>Fungi</taxon>
        <taxon>Dikarya</taxon>
        <taxon>Ascomycota</taxon>
        <taxon>Pezizomycotina</taxon>
        <taxon>Orbiliomycetes</taxon>
        <taxon>Orbiliales</taxon>
        <taxon>Orbiliaceae</taxon>
        <taxon>Arthrobotrys</taxon>
    </lineage>
</organism>
<dbReference type="AlphaFoldDB" id="A0AAN8RTS2"/>
<keyword evidence="2" id="KW-0285">Flavoprotein</keyword>
<comment type="similarity">
    <text evidence="1">Belongs to the oxygen-dependent FAD-linked oxidoreductase family.</text>
</comment>
<comment type="caution">
    <text evidence="7">The sequence shown here is derived from an EMBL/GenBank/DDBJ whole genome shotgun (WGS) entry which is preliminary data.</text>
</comment>
<dbReference type="SUPFAM" id="SSF56176">
    <property type="entry name" value="FAD-binding/transporter-associated domain-like"/>
    <property type="match status" value="1"/>
</dbReference>
<keyword evidence="5" id="KW-0732">Signal</keyword>
<evidence type="ECO:0000256" key="3">
    <source>
        <dbReference type="ARBA" id="ARBA00022827"/>
    </source>
</evidence>
<gene>
    <name evidence="7" type="ORF">TWF506_008303</name>
</gene>
<keyword evidence="3" id="KW-0274">FAD</keyword>
<evidence type="ECO:0000313" key="8">
    <source>
        <dbReference type="Proteomes" id="UP001307849"/>
    </source>
</evidence>
<dbReference type="PROSITE" id="PS51387">
    <property type="entry name" value="FAD_PCMH"/>
    <property type="match status" value="1"/>
</dbReference>
<dbReference type="InterPro" id="IPR006094">
    <property type="entry name" value="Oxid_FAD_bind_N"/>
</dbReference>
<dbReference type="GO" id="GO:0016491">
    <property type="term" value="F:oxidoreductase activity"/>
    <property type="evidence" value="ECO:0007669"/>
    <property type="project" value="UniProtKB-KW"/>
</dbReference>
<keyword evidence="8" id="KW-1185">Reference proteome</keyword>
<dbReference type="PANTHER" id="PTHR42973">
    <property type="entry name" value="BINDING OXIDOREDUCTASE, PUTATIVE (AFU_ORTHOLOGUE AFUA_1G17690)-RELATED"/>
    <property type="match status" value="1"/>
</dbReference>
<keyword evidence="4" id="KW-0560">Oxidoreductase</keyword>
<feature type="chain" id="PRO_5042819637" description="FAD-binding PCMH-type domain-containing protein" evidence="5">
    <location>
        <begin position="21"/>
        <end position="586"/>
    </location>
</feature>
<protein>
    <recommendedName>
        <fullName evidence="6">FAD-binding PCMH-type domain-containing protein</fullName>
    </recommendedName>
</protein>
<dbReference type="GO" id="GO:0071949">
    <property type="term" value="F:FAD binding"/>
    <property type="evidence" value="ECO:0007669"/>
    <property type="project" value="InterPro"/>
</dbReference>
<dbReference type="Pfam" id="PF01565">
    <property type="entry name" value="FAD_binding_4"/>
    <property type="match status" value="1"/>
</dbReference>
<dbReference type="Gene3D" id="3.30.465.10">
    <property type="match status" value="1"/>
</dbReference>
<proteinExistence type="inferred from homology"/>
<dbReference type="InterPro" id="IPR050416">
    <property type="entry name" value="FAD-linked_Oxidoreductase"/>
</dbReference>